<dbReference type="Pfam" id="PF11154">
    <property type="entry name" value="DUF2934"/>
    <property type="match status" value="1"/>
</dbReference>
<dbReference type="EMBL" id="LDUG01000029">
    <property type="protein sequence ID" value="KVW94959.1"/>
    <property type="molecule type" value="Genomic_DNA"/>
</dbReference>
<evidence type="ECO:0008006" key="4">
    <source>
        <dbReference type="Google" id="ProtNLM"/>
    </source>
</evidence>
<reference evidence="2 3" key="1">
    <citation type="journal article" date="2015" name="Appl. Environ. Microbiol.">
        <title>Aerobic and Anaerobic Thiosulfate Oxidation by a Cold-Adapted, Subglacial Chemoautotroph.</title>
        <authorList>
            <person name="Harrold Z.R."/>
            <person name="Skidmore M.L."/>
            <person name="Hamilton T.L."/>
            <person name="Desch L."/>
            <person name="Amada K."/>
            <person name="van Gelder W."/>
            <person name="Glover K."/>
            <person name="Roden E.E."/>
            <person name="Boyd E.S."/>
        </authorList>
    </citation>
    <scope>NUCLEOTIDE SEQUENCE [LARGE SCALE GENOMIC DNA]</scope>
    <source>
        <strain evidence="2 3">RG</strain>
    </source>
</reference>
<name>A0A106BM26_THIDE</name>
<feature type="region of interest" description="Disordered" evidence="1">
    <location>
        <begin position="1"/>
        <end position="24"/>
    </location>
</feature>
<organism evidence="2 3">
    <name type="scientific">Thiobacillus denitrificans</name>
    <dbReference type="NCBI Taxonomy" id="36861"/>
    <lineage>
        <taxon>Bacteria</taxon>
        <taxon>Pseudomonadati</taxon>
        <taxon>Pseudomonadota</taxon>
        <taxon>Betaproteobacteria</taxon>
        <taxon>Nitrosomonadales</taxon>
        <taxon>Thiobacillaceae</taxon>
        <taxon>Thiobacillus</taxon>
    </lineage>
</organism>
<dbReference type="Proteomes" id="UP000064243">
    <property type="component" value="Unassembled WGS sequence"/>
</dbReference>
<dbReference type="PATRIC" id="fig|36861.3.peg.1861"/>
<feature type="region of interest" description="Disordered" evidence="1">
    <location>
        <begin position="104"/>
        <end position="123"/>
    </location>
</feature>
<evidence type="ECO:0000313" key="2">
    <source>
        <dbReference type="EMBL" id="KVW94959.1"/>
    </source>
</evidence>
<proteinExistence type="predicted"/>
<evidence type="ECO:0000256" key="1">
    <source>
        <dbReference type="SAM" id="MobiDB-lite"/>
    </source>
</evidence>
<dbReference type="AlphaFoldDB" id="A0A106BM26"/>
<sequence>MEDENMARQTPKPVNPQGDPDITWRGEFSLEQREAMIRDAAYYHYAKRGYTPGHDLDDWLAAETEIERGMAESAEFPPGTEVQQSGVHGARQDDELKRIVRQHPQKGIPQIEGIEPENAPFKQ</sequence>
<evidence type="ECO:0000313" key="3">
    <source>
        <dbReference type="Proteomes" id="UP000064243"/>
    </source>
</evidence>
<protein>
    <recommendedName>
        <fullName evidence="4">DUF2934 domain-containing protein</fullName>
    </recommendedName>
</protein>
<gene>
    <name evidence="2" type="ORF">ABW22_10960</name>
</gene>
<comment type="caution">
    <text evidence="2">The sequence shown here is derived from an EMBL/GenBank/DDBJ whole genome shotgun (WGS) entry which is preliminary data.</text>
</comment>
<accession>A0A106BM26</accession>
<keyword evidence="3" id="KW-1185">Reference proteome</keyword>
<dbReference type="InterPro" id="IPR021327">
    <property type="entry name" value="DUF2934"/>
</dbReference>